<organism evidence="2 3">
    <name type="scientific">Arcicella aurantiaca</name>
    <dbReference type="NCBI Taxonomy" id="591202"/>
    <lineage>
        <taxon>Bacteria</taxon>
        <taxon>Pseudomonadati</taxon>
        <taxon>Bacteroidota</taxon>
        <taxon>Cytophagia</taxon>
        <taxon>Cytophagales</taxon>
        <taxon>Flectobacillaceae</taxon>
        <taxon>Arcicella</taxon>
    </lineage>
</organism>
<feature type="signal peptide" evidence="1">
    <location>
        <begin position="1"/>
        <end position="20"/>
    </location>
</feature>
<evidence type="ECO:0000313" key="2">
    <source>
        <dbReference type="EMBL" id="PWK26422.1"/>
    </source>
</evidence>
<name>A0A316EA19_9BACT</name>
<dbReference type="RefSeq" id="WP_109743316.1">
    <property type="nucleotide sequence ID" value="NZ_QGGO01000012.1"/>
</dbReference>
<dbReference type="EMBL" id="QGGO01000012">
    <property type="protein sequence ID" value="PWK26422.1"/>
    <property type="molecule type" value="Genomic_DNA"/>
</dbReference>
<keyword evidence="3" id="KW-1185">Reference proteome</keyword>
<evidence type="ECO:0000313" key="3">
    <source>
        <dbReference type="Proteomes" id="UP000245489"/>
    </source>
</evidence>
<dbReference type="Proteomes" id="UP000245489">
    <property type="component" value="Unassembled WGS sequence"/>
</dbReference>
<dbReference type="AlphaFoldDB" id="A0A316EA19"/>
<comment type="caution">
    <text evidence="2">The sequence shown here is derived from an EMBL/GenBank/DDBJ whole genome shotgun (WGS) entry which is preliminary data.</text>
</comment>
<reference evidence="2 3" key="1">
    <citation type="submission" date="2018-05" db="EMBL/GenBank/DDBJ databases">
        <title>Genomic Encyclopedia of Archaeal and Bacterial Type Strains, Phase II (KMG-II): from individual species to whole genera.</title>
        <authorList>
            <person name="Goeker M."/>
        </authorList>
    </citation>
    <scope>NUCLEOTIDE SEQUENCE [LARGE SCALE GENOMIC DNA]</scope>
    <source>
        <strain evidence="2 3">DSM 22214</strain>
    </source>
</reference>
<sequence length="109" mass="11654">MKKVLSLLMLLVLVSMTSIAHKNTKAVSAVKATLVGGSIKIKIKNDTSDEVTVYNGGGNSSYRLQKNIVTTIAMDAGDKLFDYAGGKKGRVLLVVSADMDGKVQMYSKL</sequence>
<protein>
    <submittedName>
        <fullName evidence="2">Uncharacterized protein</fullName>
    </submittedName>
</protein>
<proteinExistence type="predicted"/>
<evidence type="ECO:0000256" key="1">
    <source>
        <dbReference type="SAM" id="SignalP"/>
    </source>
</evidence>
<accession>A0A316EA19</accession>
<gene>
    <name evidence="2" type="ORF">LV89_02593</name>
</gene>
<dbReference type="OrthoDB" id="9927272at2"/>
<keyword evidence="1" id="KW-0732">Signal</keyword>
<feature type="chain" id="PRO_5016426948" evidence="1">
    <location>
        <begin position="21"/>
        <end position="109"/>
    </location>
</feature>